<evidence type="ECO:0000313" key="10">
    <source>
        <dbReference type="Proteomes" id="UP000251923"/>
    </source>
</evidence>
<keyword evidence="2 5" id="KW-0812">Transmembrane</keyword>
<comment type="subcellular location">
    <subcellularLocation>
        <location evidence="1 5">Membrane</location>
        <topology evidence="1 5">Multi-pass membrane protein</topology>
    </subcellularLocation>
</comment>
<feature type="compositionally biased region" description="Basic residues" evidence="6">
    <location>
        <begin position="294"/>
        <end position="309"/>
    </location>
</feature>
<dbReference type="AlphaFoldDB" id="A0A329NXV8"/>
<evidence type="ECO:0000256" key="3">
    <source>
        <dbReference type="ARBA" id="ARBA00022989"/>
    </source>
</evidence>
<gene>
    <name evidence="9" type="ORF">DBT54_04095</name>
</gene>
<comment type="similarity">
    <text evidence="5">Belongs to the OXA1/ALB3/YidC family.</text>
</comment>
<dbReference type="PANTHER" id="PTHR12428">
    <property type="entry name" value="OXA1"/>
    <property type="match status" value="1"/>
</dbReference>
<protein>
    <recommendedName>
        <fullName evidence="8">Membrane insertase YidC/Oxa/ALB C-terminal domain-containing protein</fullName>
    </recommendedName>
</protein>
<evidence type="ECO:0000256" key="6">
    <source>
        <dbReference type="SAM" id="MobiDB-lite"/>
    </source>
</evidence>
<evidence type="ECO:0000256" key="2">
    <source>
        <dbReference type="ARBA" id="ARBA00022692"/>
    </source>
</evidence>
<feature type="compositionally biased region" description="Polar residues" evidence="6">
    <location>
        <begin position="274"/>
        <end position="293"/>
    </location>
</feature>
<dbReference type="EMBL" id="QMHM01000005">
    <property type="protein sequence ID" value="RAV80483.1"/>
    <property type="molecule type" value="Genomic_DNA"/>
</dbReference>
<keyword evidence="4 7" id="KW-0472">Membrane</keyword>
<name>A0A329NXV8_9LACT</name>
<dbReference type="Pfam" id="PF02096">
    <property type="entry name" value="60KD_IMP"/>
    <property type="match status" value="1"/>
</dbReference>
<feature type="transmembrane region" description="Helical" evidence="7">
    <location>
        <begin position="59"/>
        <end position="79"/>
    </location>
</feature>
<feature type="region of interest" description="Disordered" evidence="6">
    <location>
        <begin position="266"/>
        <end position="309"/>
    </location>
</feature>
<feature type="transmembrane region" description="Helical" evidence="7">
    <location>
        <begin position="133"/>
        <end position="156"/>
    </location>
</feature>
<evidence type="ECO:0000259" key="8">
    <source>
        <dbReference type="Pfam" id="PF02096"/>
    </source>
</evidence>
<reference evidence="9 10" key="1">
    <citation type="submission" date="2018-04" db="EMBL/GenBank/DDBJ databases">
        <title>Aerococcus urinae genomes.</title>
        <authorList>
            <person name="Hilt E."/>
            <person name="Gilbert N.M."/>
            <person name="Thomas-White K."/>
            <person name="Putonti C."/>
            <person name="Lewis A.L."/>
            <person name="Visck K.L."/>
            <person name="Wolfe A.J."/>
        </authorList>
    </citation>
    <scope>NUCLEOTIDE SEQUENCE [LARGE SCALE GENOMIC DNA]</scope>
    <source>
        <strain evidence="9 10">UMB7480</strain>
    </source>
</reference>
<dbReference type="GO" id="GO:0051205">
    <property type="term" value="P:protein insertion into membrane"/>
    <property type="evidence" value="ECO:0007669"/>
    <property type="project" value="TreeGrafter"/>
</dbReference>
<evidence type="ECO:0000313" key="9">
    <source>
        <dbReference type="EMBL" id="RAV80483.1"/>
    </source>
</evidence>
<feature type="transmembrane region" description="Helical" evidence="7">
    <location>
        <begin position="168"/>
        <end position="189"/>
    </location>
</feature>
<evidence type="ECO:0000256" key="4">
    <source>
        <dbReference type="ARBA" id="ARBA00023136"/>
    </source>
</evidence>
<proteinExistence type="inferred from homology"/>
<dbReference type="Proteomes" id="UP000251923">
    <property type="component" value="Unassembled WGS sequence"/>
</dbReference>
<dbReference type="PROSITE" id="PS51257">
    <property type="entry name" value="PROKAR_LIPOPROTEIN"/>
    <property type="match status" value="1"/>
</dbReference>
<feature type="domain" description="Membrane insertase YidC/Oxa/ALB C-terminal" evidence="8">
    <location>
        <begin position="59"/>
        <end position="247"/>
    </location>
</feature>
<feature type="transmembrane region" description="Helical" evidence="7">
    <location>
        <begin position="210"/>
        <end position="233"/>
    </location>
</feature>
<dbReference type="GO" id="GO:0005886">
    <property type="term" value="C:plasma membrane"/>
    <property type="evidence" value="ECO:0007669"/>
    <property type="project" value="TreeGrafter"/>
</dbReference>
<sequence>MLKTSLKSKHLQLLSLLAASSLFLGGCVSRNQDSWTFRLIASPINQLIEWLAQFFNGNYGFAIIGLVIIIRLLLIPLTYKQQTSSILGTEKRRYYQPYLMKFQELIQGAETPEEQMEYTRQQQAFMKDNNISLFGNMGCLPLLIQLPILSGMYVAIYNNQNITNYNFFGFSLGEPNLVLTIIFILLSFLQTRISMQTMPAEVREQQGKSMLFMPLMLGFVVFNVPAAIGLYLVTTTIWGMLQQLAINTFVHPRIKAKVEDEMKGNPIRFDQHYKPNNSVKDVTHTANSSTSATKPHKSNRNAGKQNRKK</sequence>
<dbReference type="GO" id="GO:0032977">
    <property type="term" value="F:membrane insertase activity"/>
    <property type="evidence" value="ECO:0007669"/>
    <property type="project" value="InterPro"/>
</dbReference>
<evidence type="ECO:0000256" key="5">
    <source>
        <dbReference type="RuleBase" id="RU003945"/>
    </source>
</evidence>
<evidence type="ECO:0000256" key="7">
    <source>
        <dbReference type="SAM" id="Phobius"/>
    </source>
</evidence>
<dbReference type="InterPro" id="IPR001708">
    <property type="entry name" value="YidC/ALB3/OXA1/COX18"/>
</dbReference>
<evidence type="ECO:0000256" key="1">
    <source>
        <dbReference type="ARBA" id="ARBA00004141"/>
    </source>
</evidence>
<comment type="caution">
    <text evidence="9">The sequence shown here is derived from an EMBL/GenBank/DDBJ whole genome shotgun (WGS) entry which is preliminary data.</text>
</comment>
<dbReference type="NCBIfam" id="TIGR03592">
    <property type="entry name" value="yidC_oxa1_cterm"/>
    <property type="match status" value="1"/>
</dbReference>
<keyword evidence="3 7" id="KW-1133">Transmembrane helix</keyword>
<dbReference type="PANTHER" id="PTHR12428:SF65">
    <property type="entry name" value="CYTOCHROME C OXIDASE ASSEMBLY PROTEIN COX18, MITOCHONDRIAL"/>
    <property type="match status" value="1"/>
</dbReference>
<organism evidence="9 10">
    <name type="scientific">Aerococcus urinae</name>
    <dbReference type="NCBI Taxonomy" id="1376"/>
    <lineage>
        <taxon>Bacteria</taxon>
        <taxon>Bacillati</taxon>
        <taxon>Bacillota</taxon>
        <taxon>Bacilli</taxon>
        <taxon>Lactobacillales</taxon>
        <taxon>Aerococcaceae</taxon>
        <taxon>Aerococcus</taxon>
    </lineage>
</organism>
<dbReference type="InterPro" id="IPR028055">
    <property type="entry name" value="YidC/Oxa/ALB_C"/>
</dbReference>
<accession>A0A329NXV8</accession>